<dbReference type="AlphaFoldDB" id="A0A9N8VDL1"/>
<name>A0A9N8VDL1_9GLOM</name>
<comment type="caution">
    <text evidence="1">The sequence shown here is derived from an EMBL/GenBank/DDBJ whole genome shotgun (WGS) entry which is preliminary data.</text>
</comment>
<keyword evidence="2" id="KW-1185">Reference proteome</keyword>
<sequence>MTSFKDLLSSYNIIPTHTALADAFYCYIQTLGTASYQRYVQKCAKDQYVDNLIQYQSERRMQEVDDNYENDEDNNNGNEENASPSCVEFNEDEIKRRLKKISQSSNMSKTARLIINNIDRIKLKPNDLISDGILEINYIKQNNRPLYEIIKKNGCLKDFALPQLDDSVGLTYKEVEFVRNNILYGSSAIPEEKFENHIFYNSLITFLSQLKGVWRSQAYKEESETINEKSYSHQIVKPFMDFINHNVENIETRYDGHRSVTTQNRNAGNDGPIRYPDVFSYKENKLYSFIYKYLFGEISNGPFAKDDIKHIIDDKIRLGKFSKDNLNSLKFFIESFDDLKELEGYLYSFSNTMLHFYRKKMDVYYMDYAIEPFFRLCLIKSVDLPLTMSTNEPETVDEVIRTLNILISINKSVKKNTRTIDLINNIIVGKTRGDRTPERRNVSLTNSTHHYFLDIDDCEVL</sequence>
<dbReference type="Proteomes" id="UP000789831">
    <property type="component" value="Unassembled WGS sequence"/>
</dbReference>
<proteinExistence type="predicted"/>
<evidence type="ECO:0000313" key="1">
    <source>
        <dbReference type="EMBL" id="CAG8451682.1"/>
    </source>
</evidence>
<dbReference type="EMBL" id="CAJVPL010000130">
    <property type="protein sequence ID" value="CAG8451682.1"/>
    <property type="molecule type" value="Genomic_DNA"/>
</dbReference>
<accession>A0A9N8VDL1</accession>
<evidence type="ECO:0000313" key="2">
    <source>
        <dbReference type="Proteomes" id="UP000789831"/>
    </source>
</evidence>
<reference evidence="1" key="1">
    <citation type="submission" date="2021-06" db="EMBL/GenBank/DDBJ databases">
        <authorList>
            <person name="Kallberg Y."/>
            <person name="Tangrot J."/>
            <person name="Rosling A."/>
        </authorList>
    </citation>
    <scope>NUCLEOTIDE SEQUENCE</scope>
    <source>
        <strain evidence="1">MT106</strain>
    </source>
</reference>
<dbReference type="OrthoDB" id="2386695at2759"/>
<gene>
    <name evidence="1" type="ORF">AGERDE_LOCUS1769</name>
</gene>
<protein>
    <submittedName>
        <fullName evidence="1">123_t:CDS:1</fullName>
    </submittedName>
</protein>
<organism evidence="1 2">
    <name type="scientific">Ambispora gerdemannii</name>
    <dbReference type="NCBI Taxonomy" id="144530"/>
    <lineage>
        <taxon>Eukaryota</taxon>
        <taxon>Fungi</taxon>
        <taxon>Fungi incertae sedis</taxon>
        <taxon>Mucoromycota</taxon>
        <taxon>Glomeromycotina</taxon>
        <taxon>Glomeromycetes</taxon>
        <taxon>Archaeosporales</taxon>
        <taxon>Ambisporaceae</taxon>
        <taxon>Ambispora</taxon>
    </lineage>
</organism>